<feature type="chain" id="PRO_5025514279" description="Extracellular membrane protein CFEM domain-containing protein" evidence="1">
    <location>
        <begin position="19"/>
        <end position="189"/>
    </location>
</feature>
<reference evidence="2" key="1">
    <citation type="journal article" date="2020" name="Stud. Mycol.">
        <title>101 Dothideomycetes genomes: a test case for predicting lifestyles and emergence of pathogens.</title>
        <authorList>
            <person name="Haridas S."/>
            <person name="Albert R."/>
            <person name="Binder M."/>
            <person name="Bloem J."/>
            <person name="Labutti K."/>
            <person name="Salamov A."/>
            <person name="Andreopoulos B."/>
            <person name="Baker S."/>
            <person name="Barry K."/>
            <person name="Bills G."/>
            <person name="Bluhm B."/>
            <person name="Cannon C."/>
            <person name="Castanera R."/>
            <person name="Culley D."/>
            <person name="Daum C."/>
            <person name="Ezra D."/>
            <person name="Gonzalez J."/>
            <person name="Henrissat B."/>
            <person name="Kuo A."/>
            <person name="Liang C."/>
            <person name="Lipzen A."/>
            <person name="Lutzoni F."/>
            <person name="Magnuson J."/>
            <person name="Mondo S."/>
            <person name="Nolan M."/>
            <person name="Ohm R."/>
            <person name="Pangilinan J."/>
            <person name="Park H.-J."/>
            <person name="Ramirez L."/>
            <person name="Alfaro M."/>
            <person name="Sun H."/>
            <person name="Tritt A."/>
            <person name="Yoshinaga Y."/>
            <person name="Zwiers L.-H."/>
            <person name="Turgeon B."/>
            <person name="Goodwin S."/>
            <person name="Spatafora J."/>
            <person name="Crous P."/>
            <person name="Grigoriev I."/>
        </authorList>
    </citation>
    <scope>NUCLEOTIDE SEQUENCE</scope>
    <source>
        <strain evidence="2">CBS 115976</strain>
    </source>
</reference>
<gene>
    <name evidence="2" type="ORF">BT63DRAFT_273107</name>
</gene>
<sequence length="189" mass="20621">MKLSTTIFIVSMATIAIAIPTSETITKHCLNTCFSEQKGHFTGIDENGCATNLAGFVNCTIAYPIDIVPQQLACRRLCDHCVISNCAEDYCPTDGPYTEVCSDKNHPQLATKFPLLVQELTAGVLETSIDIPQESFLLSELLTTSPLHLPLPKFLSLSLLLAQEVPSLPRLSVLELPLLEPQPSILQVL</sequence>
<dbReference type="AlphaFoldDB" id="A0A6A6UBL5"/>
<name>A0A6A6UBL5_9PEZI</name>
<keyword evidence="3" id="KW-1185">Reference proteome</keyword>
<evidence type="ECO:0000256" key="1">
    <source>
        <dbReference type="SAM" id="SignalP"/>
    </source>
</evidence>
<organism evidence="2 3">
    <name type="scientific">Microthyrium microscopicum</name>
    <dbReference type="NCBI Taxonomy" id="703497"/>
    <lineage>
        <taxon>Eukaryota</taxon>
        <taxon>Fungi</taxon>
        <taxon>Dikarya</taxon>
        <taxon>Ascomycota</taxon>
        <taxon>Pezizomycotina</taxon>
        <taxon>Dothideomycetes</taxon>
        <taxon>Dothideomycetes incertae sedis</taxon>
        <taxon>Microthyriales</taxon>
        <taxon>Microthyriaceae</taxon>
        <taxon>Microthyrium</taxon>
    </lineage>
</organism>
<feature type="signal peptide" evidence="1">
    <location>
        <begin position="1"/>
        <end position="18"/>
    </location>
</feature>
<dbReference type="Proteomes" id="UP000799302">
    <property type="component" value="Unassembled WGS sequence"/>
</dbReference>
<evidence type="ECO:0008006" key="4">
    <source>
        <dbReference type="Google" id="ProtNLM"/>
    </source>
</evidence>
<keyword evidence="1" id="KW-0732">Signal</keyword>
<evidence type="ECO:0000313" key="3">
    <source>
        <dbReference type="Proteomes" id="UP000799302"/>
    </source>
</evidence>
<proteinExistence type="predicted"/>
<protein>
    <recommendedName>
        <fullName evidence="4">Extracellular membrane protein CFEM domain-containing protein</fullName>
    </recommendedName>
</protein>
<evidence type="ECO:0000313" key="2">
    <source>
        <dbReference type="EMBL" id="KAF2668314.1"/>
    </source>
</evidence>
<accession>A0A6A6UBL5</accession>
<dbReference type="EMBL" id="MU004236">
    <property type="protein sequence ID" value="KAF2668314.1"/>
    <property type="molecule type" value="Genomic_DNA"/>
</dbReference>